<keyword evidence="2" id="KW-0378">Hydrolase</keyword>
<evidence type="ECO:0000313" key="2">
    <source>
        <dbReference type="EMBL" id="POY76015.1"/>
    </source>
</evidence>
<dbReference type="OrthoDB" id="442243at2759"/>
<sequence length="399" mass="41964">MTDSGKPSATDDLVLAVFLHGFKGGADTFAAFPTRLQNTLTARGIAFEPVVYPPYDTRGELIVAVDNHVTWLTNLVAERTAKYREAGGKGAVRVILFGHSMGGLVISDTLLKTISTASIPILGLVAYDSPLLGLNPAVFKSTFDKALDYASKGQAALAALGAGYGFFRSATTSSSTDSASSSRNGPPGPASASSGSKSASKSSKSSKEVSVPPPAESASATPGSNWLSLPYLAAAGITGAAAAAFGAAYYNRDTLAQHWTWATSHLSFVGELWKQEELEQRLEMVVAAKEKGIGFHNFYTLIPAKGTVPDRTFLILPHSAALRAHFSPAADTLASDEIHAHMDMFDKSDGMYRLSQETAALVQDWVDKARRGEMGYWKGEPVPGAAATGAGEGGEARKV</sequence>
<dbReference type="STRING" id="741276.A0A2S5BGY3"/>
<dbReference type="GO" id="GO:0016787">
    <property type="term" value="F:hydrolase activity"/>
    <property type="evidence" value="ECO:0007669"/>
    <property type="project" value="UniProtKB-KW"/>
</dbReference>
<feature type="region of interest" description="Disordered" evidence="1">
    <location>
        <begin position="174"/>
        <end position="222"/>
    </location>
</feature>
<proteinExistence type="predicted"/>
<gene>
    <name evidence="2" type="ORF">BMF94_0738</name>
</gene>
<feature type="region of interest" description="Disordered" evidence="1">
    <location>
        <begin position="380"/>
        <end position="399"/>
    </location>
</feature>
<dbReference type="SUPFAM" id="SSF53474">
    <property type="entry name" value="alpha/beta-Hydrolases"/>
    <property type="match status" value="1"/>
</dbReference>
<accession>A0A2S5BGY3</accession>
<keyword evidence="3" id="KW-1185">Reference proteome</keyword>
<dbReference type="AlphaFoldDB" id="A0A2S5BGY3"/>
<reference evidence="2 3" key="1">
    <citation type="journal article" date="2018" name="Front. Microbiol.">
        <title>Prospects for Fungal Bioremediation of Acidic Radioactive Waste Sites: Characterization and Genome Sequence of Rhodotorula taiwanensis MD1149.</title>
        <authorList>
            <person name="Tkavc R."/>
            <person name="Matrosova V.Y."/>
            <person name="Grichenko O.E."/>
            <person name="Gostincar C."/>
            <person name="Volpe R.P."/>
            <person name="Klimenkova P."/>
            <person name="Gaidamakova E.K."/>
            <person name="Zhou C.E."/>
            <person name="Stewart B.J."/>
            <person name="Lyman M.G."/>
            <person name="Malfatti S.A."/>
            <person name="Rubinfeld B."/>
            <person name="Courtot M."/>
            <person name="Singh J."/>
            <person name="Dalgard C.L."/>
            <person name="Hamilton T."/>
            <person name="Frey K.G."/>
            <person name="Gunde-Cimerman N."/>
            <person name="Dugan L."/>
            <person name="Daly M.J."/>
        </authorList>
    </citation>
    <scope>NUCLEOTIDE SEQUENCE [LARGE SCALE GENOMIC DNA]</scope>
    <source>
        <strain evidence="2 3">MD1149</strain>
    </source>
</reference>
<organism evidence="2 3">
    <name type="scientific">Rhodotorula taiwanensis</name>
    <dbReference type="NCBI Taxonomy" id="741276"/>
    <lineage>
        <taxon>Eukaryota</taxon>
        <taxon>Fungi</taxon>
        <taxon>Dikarya</taxon>
        <taxon>Basidiomycota</taxon>
        <taxon>Pucciniomycotina</taxon>
        <taxon>Microbotryomycetes</taxon>
        <taxon>Sporidiobolales</taxon>
        <taxon>Sporidiobolaceae</taxon>
        <taxon>Rhodotorula</taxon>
    </lineage>
</organism>
<dbReference type="Gene3D" id="3.40.50.1820">
    <property type="entry name" value="alpha/beta hydrolase"/>
    <property type="match status" value="1"/>
</dbReference>
<feature type="compositionally biased region" description="Low complexity" evidence="1">
    <location>
        <begin position="174"/>
        <end position="203"/>
    </location>
</feature>
<name>A0A2S5BGY3_9BASI</name>
<protein>
    <submittedName>
        <fullName evidence="2">A/B superfamily hydrolase</fullName>
    </submittedName>
</protein>
<dbReference type="InterPro" id="IPR029058">
    <property type="entry name" value="AB_hydrolase_fold"/>
</dbReference>
<dbReference type="Proteomes" id="UP000237144">
    <property type="component" value="Unassembled WGS sequence"/>
</dbReference>
<dbReference type="PANTHER" id="PTHR47842:SF1">
    <property type="entry name" value="DUF676 DOMAIN-CONTAINING PROTEIN"/>
    <property type="match status" value="1"/>
</dbReference>
<dbReference type="PANTHER" id="PTHR47842">
    <property type="entry name" value="EXPRESSED PROTEIN"/>
    <property type="match status" value="1"/>
</dbReference>
<evidence type="ECO:0000313" key="3">
    <source>
        <dbReference type="Proteomes" id="UP000237144"/>
    </source>
</evidence>
<evidence type="ECO:0000256" key="1">
    <source>
        <dbReference type="SAM" id="MobiDB-lite"/>
    </source>
</evidence>
<comment type="caution">
    <text evidence="2">The sequence shown here is derived from an EMBL/GenBank/DDBJ whole genome shotgun (WGS) entry which is preliminary data.</text>
</comment>
<dbReference type="EMBL" id="PJQD01000008">
    <property type="protein sequence ID" value="POY76015.1"/>
    <property type="molecule type" value="Genomic_DNA"/>
</dbReference>